<proteinExistence type="predicted"/>
<evidence type="ECO:0000256" key="1">
    <source>
        <dbReference type="SAM" id="Phobius"/>
    </source>
</evidence>
<organism evidence="2 3">
    <name type="scientific">Halogeometricum salsisoli</name>
    <dbReference type="NCBI Taxonomy" id="2950536"/>
    <lineage>
        <taxon>Archaea</taxon>
        <taxon>Methanobacteriati</taxon>
        <taxon>Methanobacteriota</taxon>
        <taxon>Stenosarchaea group</taxon>
        <taxon>Halobacteria</taxon>
        <taxon>Halobacteriales</taxon>
        <taxon>Haloferacaceae</taxon>
        <taxon>Halogeometricum</taxon>
    </lineage>
</organism>
<feature type="transmembrane region" description="Helical" evidence="1">
    <location>
        <begin position="48"/>
        <end position="67"/>
    </location>
</feature>
<dbReference type="RefSeq" id="WP_310924059.1">
    <property type="nucleotide sequence ID" value="NZ_JAMQOP010000002.1"/>
</dbReference>
<sequence>MVGPSMTDEERETASARLKVGFVLLVAVSGALVAVQAGGSLAFVGGGFLGGLLVGLLLIFFLVRWWADFLATTNRGRSR</sequence>
<gene>
    <name evidence="2" type="ORF">NDI76_10665</name>
</gene>
<keyword evidence="1" id="KW-0472">Membrane</keyword>
<dbReference type="EMBL" id="JAMQOP010000002">
    <property type="protein sequence ID" value="MDS0299201.1"/>
    <property type="molecule type" value="Genomic_DNA"/>
</dbReference>
<reference evidence="2 3" key="1">
    <citation type="submission" date="2022-06" db="EMBL/GenBank/DDBJ databases">
        <title>Halogeometricum sp. a new haloarchaeum isolate from saline soil.</title>
        <authorList>
            <person name="Strakova D."/>
            <person name="Galisteo C."/>
            <person name="Sanchez-Porro C."/>
            <person name="Ventosa A."/>
        </authorList>
    </citation>
    <scope>NUCLEOTIDE SEQUENCE [LARGE SCALE GENOMIC DNA]</scope>
    <source>
        <strain evidence="2 3">S1BR25-6</strain>
    </source>
</reference>
<keyword evidence="3" id="KW-1185">Reference proteome</keyword>
<feature type="transmembrane region" description="Helical" evidence="1">
    <location>
        <begin position="20"/>
        <end position="42"/>
    </location>
</feature>
<comment type="caution">
    <text evidence="2">The sequence shown here is derived from an EMBL/GenBank/DDBJ whole genome shotgun (WGS) entry which is preliminary data.</text>
</comment>
<evidence type="ECO:0000313" key="2">
    <source>
        <dbReference type="EMBL" id="MDS0299201.1"/>
    </source>
</evidence>
<evidence type="ECO:0000313" key="3">
    <source>
        <dbReference type="Proteomes" id="UP001257060"/>
    </source>
</evidence>
<name>A0ABU2GEG0_9EURY</name>
<dbReference type="Proteomes" id="UP001257060">
    <property type="component" value="Unassembled WGS sequence"/>
</dbReference>
<protein>
    <submittedName>
        <fullName evidence="2">Uncharacterized protein</fullName>
    </submittedName>
</protein>
<accession>A0ABU2GEG0</accession>
<keyword evidence="1" id="KW-1133">Transmembrane helix</keyword>
<keyword evidence="1" id="KW-0812">Transmembrane</keyword>